<dbReference type="EMBL" id="HG805844">
    <property type="protein sequence ID" value="CDW53204.1"/>
    <property type="molecule type" value="Genomic_DNA"/>
</dbReference>
<evidence type="ECO:0000313" key="3">
    <source>
        <dbReference type="Proteomes" id="UP000030665"/>
    </source>
</evidence>
<feature type="compositionally biased region" description="Polar residues" evidence="1">
    <location>
        <begin position="64"/>
        <end position="75"/>
    </location>
</feature>
<proteinExistence type="predicted"/>
<evidence type="ECO:0000313" key="2">
    <source>
        <dbReference type="EMBL" id="CDW53204.1"/>
    </source>
</evidence>
<dbReference type="Proteomes" id="UP000030665">
    <property type="component" value="Unassembled WGS sequence"/>
</dbReference>
<feature type="compositionally biased region" description="Basic residues" evidence="1">
    <location>
        <begin position="51"/>
        <end position="60"/>
    </location>
</feature>
<evidence type="ECO:0000256" key="1">
    <source>
        <dbReference type="SAM" id="MobiDB-lite"/>
    </source>
</evidence>
<reference evidence="2" key="2">
    <citation type="submission" date="2014-03" db="EMBL/GenBank/DDBJ databases">
        <title>The whipworm genome and dual-species transcriptomics of an intimate host-pathogen interaction.</title>
        <authorList>
            <person name="Foth B.J."/>
            <person name="Tsai I.J."/>
            <person name="Reid A.J."/>
            <person name="Bancroft A.J."/>
            <person name="Nichol S."/>
            <person name="Tracey A."/>
            <person name="Holroyd N."/>
            <person name="Cotton J.A."/>
            <person name="Stanley E.J."/>
            <person name="Zarowiecki M."/>
            <person name="Liu J.Z."/>
            <person name="Huckvale T."/>
            <person name="Cooper P.J."/>
            <person name="Grencis R.K."/>
            <person name="Berriman M."/>
        </authorList>
    </citation>
    <scope>NUCLEOTIDE SEQUENCE [LARGE SCALE GENOMIC DNA]</scope>
</reference>
<gene>
    <name evidence="2" type="ORF">TTRE_0000146801</name>
</gene>
<dbReference type="AlphaFoldDB" id="A0A077YZM0"/>
<sequence>MDVANVYEAAVQPYNRAASIRTKIFFYSNGTLLLAVCLYRNTTNELSRIKKWNKKKKKNKNRSEGQQTSPSSSTYEECCSKHERQLNSLHSLIRNCLHGLKDYDMATASGWMNIQTLALRHE</sequence>
<feature type="region of interest" description="Disordered" evidence="1">
    <location>
        <begin position="51"/>
        <end position="76"/>
    </location>
</feature>
<name>A0A077YZM0_TRITR</name>
<organism evidence="2 3">
    <name type="scientific">Trichuris trichiura</name>
    <name type="common">Whipworm</name>
    <name type="synonym">Trichocephalus trichiurus</name>
    <dbReference type="NCBI Taxonomy" id="36087"/>
    <lineage>
        <taxon>Eukaryota</taxon>
        <taxon>Metazoa</taxon>
        <taxon>Ecdysozoa</taxon>
        <taxon>Nematoda</taxon>
        <taxon>Enoplea</taxon>
        <taxon>Dorylaimia</taxon>
        <taxon>Trichinellida</taxon>
        <taxon>Trichuridae</taxon>
        <taxon>Trichuris</taxon>
    </lineage>
</organism>
<keyword evidence="3" id="KW-1185">Reference proteome</keyword>
<protein>
    <submittedName>
        <fullName evidence="2">Uncharacterized protein</fullName>
    </submittedName>
</protein>
<accession>A0A077YZM0</accession>
<reference evidence="2" key="1">
    <citation type="submission" date="2014-01" db="EMBL/GenBank/DDBJ databases">
        <authorList>
            <person name="Aslett M."/>
        </authorList>
    </citation>
    <scope>NUCLEOTIDE SEQUENCE</scope>
</reference>